<protein>
    <submittedName>
        <fullName evidence="2">AP2 domain transcription factor ap2viia-7</fullName>
    </submittedName>
</protein>
<dbReference type="Gene3D" id="2.170.270.10">
    <property type="entry name" value="SET domain"/>
    <property type="match status" value="1"/>
</dbReference>
<dbReference type="VEuPathDB" id="ToxoDB:LOC34624219"/>
<reference evidence="2 3" key="1">
    <citation type="journal article" date="2016" name="BMC Genomics">
        <title>Comparative genomics reveals Cyclospora cayetanensis possesses coccidia-like metabolism and invasion components but unique surface antigens.</title>
        <authorList>
            <person name="Liu S."/>
            <person name="Wang L."/>
            <person name="Zheng H."/>
            <person name="Xu Z."/>
            <person name="Roellig D.M."/>
            <person name="Li N."/>
            <person name="Frace M.A."/>
            <person name="Tang K."/>
            <person name="Arrowood M.J."/>
            <person name="Moss D.M."/>
            <person name="Zhang L."/>
            <person name="Feng Y."/>
            <person name="Xiao L."/>
        </authorList>
    </citation>
    <scope>NUCLEOTIDE SEQUENCE [LARGE SCALE GENOMIC DNA]</scope>
    <source>
        <strain evidence="2 3">CHN_HEN01</strain>
    </source>
</reference>
<dbReference type="InParanoid" id="A0A1D3CZC6"/>
<name>A0A1D3CZC6_9EIME</name>
<dbReference type="VEuPathDB" id="ToxoDB:cyc_08505"/>
<evidence type="ECO:0000256" key="1">
    <source>
        <dbReference type="SAM" id="MobiDB-lite"/>
    </source>
</evidence>
<evidence type="ECO:0000313" key="3">
    <source>
        <dbReference type="Proteomes" id="UP000095192"/>
    </source>
</evidence>
<accession>A0A1D3CZC6</accession>
<dbReference type="CDD" id="cd08161">
    <property type="entry name" value="SET"/>
    <property type="match status" value="1"/>
</dbReference>
<dbReference type="Proteomes" id="UP000095192">
    <property type="component" value="Unassembled WGS sequence"/>
</dbReference>
<dbReference type="EMBL" id="JROU02001426">
    <property type="protein sequence ID" value="OEH76540.1"/>
    <property type="molecule type" value="Genomic_DNA"/>
</dbReference>
<gene>
    <name evidence="2" type="ORF">cyc_08505</name>
</gene>
<keyword evidence="3" id="KW-1185">Reference proteome</keyword>
<sequence>MRTGLSPELQLLPREDSFMLSTRRVMNAICCASHFCLSSVFGGRRARLNCEWQVVYVDGWPHVILCSIPDVPLLHGEQLFVDYGSAWYEAADAASLRNARQQLRGMRLLQRRGGAAAAAAVAAAAAAAAAEDDEDEQTYSHDQLCALVQEPPSRDVEWFCCLCMHFARRVLKGRFFMGTGEAKAHQTSSSARAPVYASLKAAWRAAAGGLPVPRRAADASPSVAAADETLVAVPLEGVSGGPALPEASPLQVLKPCGDCRKMFGQDANAITCREEKGRRKGTPVPERDATPRERRLADRQEDYLKGKLSWCEVDKKDMFAVFLRVHKLHFSQSAVVDGSWGDSPLVVCQTVIRALTDALVAYRRAELETEEALRNPQEAAASISPSAAAAMIHRMGSSGTPFVPLLGIYPGRTRVERKFKEGLFVVRREGSFLQALAGKLK</sequence>
<dbReference type="InterPro" id="IPR046341">
    <property type="entry name" value="SET_dom_sf"/>
</dbReference>
<feature type="region of interest" description="Disordered" evidence="1">
    <location>
        <begin position="274"/>
        <end position="296"/>
    </location>
</feature>
<proteinExistence type="predicted"/>
<comment type="caution">
    <text evidence="2">The sequence shown here is derived from an EMBL/GenBank/DDBJ whole genome shotgun (WGS) entry which is preliminary data.</text>
</comment>
<feature type="compositionally biased region" description="Basic and acidic residues" evidence="1">
    <location>
        <begin position="285"/>
        <end position="296"/>
    </location>
</feature>
<evidence type="ECO:0000313" key="2">
    <source>
        <dbReference type="EMBL" id="OEH76540.1"/>
    </source>
</evidence>
<dbReference type="AlphaFoldDB" id="A0A1D3CZC6"/>
<organism evidence="2 3">
    <name type="scientific">Cyclospora cayetanensis</name>
    <dbReference type="NCBI Taxonomy" id="88456"/>
    <lineage>
        <taxon>Eukaryota</taxon>
        <taxon>Sar</taxon>
        <taxon>Alveolata</taxon>
        <taxon>Apicomplexa</taxon>
        <taxon>Conoidasida</taxon>
        <taxon>Coccidia</taxon>
        <taxon>Eucoccidiorida</taxon>
        <taxon>Eimeriorina</taxon>
        <taxon>Eimeriidae</taxon>
        <taxon>Cyclospora</taxon>
    </lineage>
</organism>